<dbReference type="GO" id="GO:0017119">
    <property type="term" value="C:Golgi transport complex"/>
    <property type="evidence" value="ECO:0007669"/>
    <property type="project" value="TreeGrafter"/>
</dbReference>
<sequence>MCSFSTAEELIKKCDELSCEEEALQSELEALLQFDDHLEYSLKRINKKMPDVEYLLSDSSQLSDRINFTSALSQNVSFKVRKLDLAKSRVTQCLQRVGDILDLKYCVDGIHKSLFNEDYEQGAAYIHRFLSIDVSVLRNSSDDEIYATENENSGMLSSSSMDEAFSKFYEAKNKLQEIVRNKFDEAVKHNDVASTERFFKIFPLLNEAAEGLNKFSNYLSQKVEEQGMKRVSELATHVLQLTALFESVAKTIDIHQPLVETYYGHGNLIFVIEILQKQCDRSSKRIIEDFKLTKDFVQIVTSVTKSMKSGSSSNSNKINPREIDELLSELMMITSRATKYFLFICERTRKDVELAFVEGSDEREKRLQQLNETVRTCELSRAVEEINGMYVLLEEYFLRESCFKAVQIDDIDSQGSLTSSMLDDVFFIVNKCIKRSMTGGNIDVVCAIINHSVSILEKSFCDLANERLRYGYPSTATITGAAAALDLSQAYSVIQTGRYLQSYSDVERTKVLFLIALNNLDTATDYIKSLKKTVNQDVIKIVEDKSGRQQLQKFESCLADLSSLTNKFQSVVLSGLNQLNSSVLKPKVKVWCDSFMTASHVLNEDDLLRFEVSDGLRPFSETFIMSIDVFLKPFKQSLTPNNCTKLINVFATDLAHRLEVAISRCHYNKIGGLQLDRELRALIGYITSLTTWSLRDKFNRLRDIALVLSADTVSEVIEFFKEEKLDSPSRLSAHEIPSFLRQRVEFSEEDIRKIFIKHDSEKRFV</sequence>
<dbReference type="OrthoDB" id="47059at2759"/>
<dbReference type="PANTHER" id="PTHR24016">
    <property type="entry name" value="CONSERVED OLIGOMERIC GOLGI COMPLEX SUBUNIT 4"/>
    <property type="match status" value="1"/>
</dbReference>
<comment type="caution">
    <text evidence="10">The sequence shown here is derived from an EMBL/GenBank/DDBJ whole genome shotgun (WGS) entry which is preliminary data.</text>
</comment>
<evidence type="ECO:0000256" key="5">
    <source>
        <dbReference type="ARBA" id="ARBA00022927"/>
    </source>
</evidence>
<dbReference type="InterPro" id="IPR048684">
    <property type="entry name" value="COG4_C"/>
</dbReference>
<keyword evidence="6" id="KW-0333">Golgi apparatus</keyword>
<keyword evidence="7" id="KW-0472">Membrane</keyword>
<dbReference type="GO" id="GO:0006890">
    <property type="term" value="P:retrograde vesicle-mediated transport, Golgi to endoplasmic reticulum"/>
    <property type="evidence" value="ECO:0007669"/>
    <property type="project" value="TreeGrafter"/>
</dbReference>
<protein>
    <recommendedName>
        <fullName evidence="3">Conserved oligomeric Golgi complex subunit 4</fullName>
    </recommendedName>
    <alternativeName>
        <fullName evidence="8">Component of oligomeric Golgi complex 4</fullName>
    </alternativeName>
</protein>
<evidence type="ECO:0000256" key="4">
    <source>
        <dbReference type="ARBA" id="ARBA00022448"/>
    </source>
</evidence>
<accession>A0A443SR21</accession>
<evidence type="ECO:0000256" key="6">
    <source>
        <dbReference type="ARBA" id="ARBA00023034"/>
    </source>
</evidence>
<organism evidence="10 11">
    <name type="scientific">Leptotrombidium deliense</name>
    <dbReference type="NCBI Taxonomy" id="299467"/>
    <lineage>
        <taxon>Eukaryota</taxon>
        <taxon>Metazoa</taxon>
        <taxon>Ecdysozoa</taxon>
        <taxon>Arthropoda</taxon>
        <taxon>Chelicerata</taxon>
        <taxon>Arachnida</taxon>
        <taxon>Acari</taxon>
        <taxon>Acariformes</taxon>
        <taxon>Trombidiformes</taxon>
        <taxon>Prostigmata</taxon>
        <taxon>Anystina</taxon>
        <taxon>Parasitengona</taxon>
        <taxon>Trombiculoidea</taxon>
        <taxon>Trombiculidae</taxon>
        <taxon>Leptotrombidium</taxon>
    </lineage>
</organism>
<keyword evidence="4" id="KW-0813">Transport</keyword>
<dbReference type="GO" id="GO:0000139">
    <property type="term" value="C:Golgi membrane"/>
    <property type="evidence" value="ECO:0007669"/>
    <property type="project" value="UniProtKB-SubCell"/>
</dbReference>
<dbReference type="SMART" id="SM00762">
    <property type="entry name" value="Cog4"/>
    <property type="match status" value="1"/>
</dbReference>
<evidence type="ECO:0000256" key="8">
    <source>
        <dbReference type="ARBA" id="ARBA00031340"/>
    </source>
</evidence>
<dbReference type="InterPro" id="IPR048680">
    <property type="entry name" value="COG4_N"/>
</dbReference>
<dbReference type="PANTHER" id="PTHR24016:SF0">
    <property type="entry name" value="CONSERVED OLIGOMERIC GOLGI COMPLEX SUBUNIT 4"/>
    <property type="match status" value="1"/>
</dbReference>
<dbReference type="InterPro" id="IPR048682">
    <property type="entry name" value="COG4"/>
</dbReference>
<name>A0A443SR21_9ACAR</name>
<comment type="similarity">
    <text evidence="2">Belongs to the COG4 family.</text>
</comment>
<keyword evidence="11" id="KW-1185">Reference proteome</keyword>
<feature type="domain" description="COG4 transport protein middle alpha-helical bundle" evidence="9">
    <location>
        <begin position="168"/>
        <end position="469"/>
    </location>
</feature>
<evidence type="ECO:0000256" key="1">
    <source>
        <dbReference type="ARBA" id="ARBA00004395"/>
    </source>
</evidence>
<dbReference type="Pfam" id="PF20663">
    <property type="entry name" value="COG4_N"/>
    <property type="match status" value="1"/>
</dbReference>
<dbReference type="Pfam" id="PF08318">
    <property type="entry name" value="COG4_m"/>
    <property type="match status" value="1"/>
</dbReference>
<evidence type="ECO:0000256" key="3">
    <source>
        <dbReference type="ARBA" id="ARBA00020975"/>
    </source>
</evidence>
<evidence type="ECO:0000313" key="11">
    <source>
        <dbReference type="Proteomes" id="UP000288716"/>
    </source>
</evidence>
<evidence type="ECO:0000256" key="2">
    <source>
        <dbReference type="ARBA" id="ARBA00009215"/>
    </source>
</evidence>
<dbReference type="GO" id="GO:0015031">
    <property type="term" value="P:protein transport"/>
    <property type="evidence" value="ECO:0007669"/>
    <property type="project" value="UniProtKB-KW"/>
</dbReference>
<proteinExistence type="inferred from homology"/>
<dbReference type="GO" id="GO:0007030">
    <property type="term" value="P:Golgi organization"/>
    <property type="evidence" value="ECO:0007669"/>
    <property type="project" value="TreeGrafter"/>
</dbReference>
<keyword evidence="5" id="KW-0653">Protein transport</keyword>
<dbReference type="Gene3D" id="1.20.58.1970">
    <property type="match status" value="1"/>
</dbReference>
<dbReference type="Pfam" id="PF20662">
    <property type="entry name" value="COG4_C"/>
    <property type="match status" value="1"/>
</dbReference>
<dbReference type="InterPro" id="IPR013167">
    <property type="entry name" value="COG4_M"/>
</dbReference>
<dbReference type="STRING" id="299467.A0A443SR21"/>
<evidence type="ECO:0000259" key="9">
    <source>
        <dbReference type="SMART" id="SM00762"/>
    </source>
</evidence>
<evidence type="ECO:0000256" key="7">
    <source>
        <dbReference type="ARBA" id="ARBA00023136"/>
    </source>
</evidence>
<dbReference type="Gene3D" id="1.10.287.1060">
    <property type="entry name" value="ESAT-6-like"/>
    <property type="match status" value="1"/>
</dbReference>
<evidence type="ECO:0000313" key="10">
    <source>
        <dbReference type="EMBL" id="RWS29980.1"/>
    </source>
</evidence>
<dbReference type="EMBL" id="NCKV01000692">
    <property type="protein sequence ID" value="RWS29980.1"/>
    <property type="molecule type" value="Genomic_DNA"/>
</dbReference>
<dbReference type="VEuPathDB" id="VectorBase:LDEU002059"/>
<dbReference type="Proteomes" id="UP000288716">
    <property type="component" value="Unassembled WGS sequence"/>
</dbReference>
<reference evidence="10 11" key="1">
    <citation type="journal article" date="2018" name="Gigascience">
        <title>Genomes of trombidid mites reveal novel predicted allergens and laterally-transferred genes associated with secondary metabolism.</title>
        <authorList>
            <person name="Dong X."/>
            <person name="Chaisiri K."/>
            <person name="Xia D."/>
            <person name="Armstrong S.D."/>
            <person name="Fang Y."/>
            <person name="Donnelly M.J."/>
            <person name="Kadowaki T."/>
            <person name="McGarry J.W."/>
            <person name="Darby A.C."/>
            <person name="Makepeace B.L."/>
        </authorList>
    </citation>
    <scope>NUCLEOTIDE SEQUENCE [LARGE SCALE GENOMIC DNA]</scope>
    <source>
        <strain evidence="10">UoL-UT</strain>
    </source>
</reference>
<gene>
    <name evidence="10" type="ORF">B4U80_09417</name>
</gene>
<dbReference type="AlphaFoldDB" id="A0A443SR21"/>
<comment type="subcellular location">
    <subcellularLocation>
        <location evidence="1">Golgi apparatus membrane</location>
        <topology evidence="1">Peripheral membrane protein</topology>
    </subcellularLocation>
</comment>